<name>A0ABW0PYW8_9HYPH</name>
<evidence type="ECO:0000313" key="2">
    <source>
        <dbReference type="Proteomes" id="UP001596150"/>
    </source>
</evidence>
<organism evidence="1 2">
    <name type="scientific">Kaistia terrae</name>
    <dbReference type="NCBI Taxonomy" id="537017"/>
    <lineage>
        <taxon>Bacteria</taxon>
        <taxon>Pseudomonadati</taxon>
        <taxon>Pseudomonadota</taxon>
        <taxon>Alphaproteobacteria</taxon>
        <taxon>Hyphomicrobiales</taxon>
        <taxon>Kaistiaceae</taxon>
        <taxon>Kaistia</taxon>
    </lineage>
</organism>
<gene>
    <name evidence="1" type="ORF">ACFPP9_16975</name>
</gene>
<dbReference type="Proteomes" id="UP001596150">
    <property type="component" value="Unassembled WGS sequence"/>
</dbReference>
<dbReference type="RefSeq" id="WP_266346446.1">
    <property type="nucleotide sequence ID" value="NZ_JAPKNH010000018.1"/>
</dbReference>
<sequence>MKQGPHFHELILQAAETLGSDVAPAPPEWTGPAFNAEVLSSASRRPAFQRNEKDLPRQVVAFRVDGAPLLIGEIHGPPNLAVVADQLRRYRNQATIARSWLGAEGPNLQLFLVGPLGALSHRSWWQLAAGVEADDRICRKLMWLFDGSPTLESAVEFLGRTFVATPWDKEEQIKAQLDQMADVGLPSGWQALVDDEELDAEGIVNRIIDLEGDAE</sequence>
<comment type="caution">
    <text evidence="1">The sequence shown here is derived from an EMBL/GenBank/DDBJ whole genome shotgun (WGS) entry which is preliminary data.</text>
</comment>
<proteinExistence type="predicted"/>
<accession>A0ABW0PYW8</accession>
<dbReference type="EMBL" id="JBHSML010000008">
    <property type="protein sequence ID" value="MFC5517481.1"/>
    <property type="molecule type" value="Genomic_DNA"/>
</dbReference>
<reference evidence="2" key="1">
    <citation type="journal article" date="2019" name="Int. J. Syst. Evol. Microbiol.">
        <title>The Global Catalogue of Microorganisms (GCM) 10K type strain sequencing project: providing services to taxonomists for standard genome sequencing and annotation.</title>
        <authorList>
            <consortium name="The Broad Institute Genomics Platform"/>
            <consortium name="The Broad Institute Genome Sequencing Center for Infectious Disease"/>
            <person name="Wu L."/>
            <person name="Ma J."/>
        </authorList>
    </citation>
    <scope>NUCLEOTIDE SEQUENCE [LARGE SCALE GENOMIC DNA]</scope>
    <source>
        <strain evidence="2">KACC 12633</strain>
    </source>
</reference>
<protein>
    <submittedName>
        <fullName evidence="1">Uncharacterized protein</fullName>
    </submittedName>
</protein>
<evidence type="ECO:0000313" key="1">
    <source>
        <dbReference type="EMBL" id="MFC5517481.1"/>
    </source>
</evidence>
<keyword evidence="2" id="KW-1185">Reference proteome</keyword>